<feature type="compositionally biased region" description="Basic and acidic residues" evidence="2">
    <location>
        <begin position="381"/>
        <end position="394"/>
    </location>
</feature>
<dbReference type="PANTHER" id="PTHR43022">
    <property type="entry name" value="PROTEIN SMF"/>
    <property type="match status" value="1"/>
</dbReference>
<dbReference type="GO" id="GO:0009294">
    <property type="term" value="P:DNA-mediated transformation"/>
    <property type="evidence" value="ECO:0007669"/>
    <property type="project" value="InterPro"/>
</dbReference>
<dbReference type="EMBL" id="JACLYU010000010">
    <property type="protein sequence ID" value="MBM6699870.1"/>
    <property type="molecule type" value="Genomic_DNA"/>
</dbReference>
<name>A0A938WYE7_9BIFI</name>
<dbReference type="Proteomes" id="UP000718821">
    <property type="component" value="Unassembled WGS sequence"/>
</dbReference>
<accession>A0A938WYE7</accession>
<evidence type="ECO:0000256" key="2">
    <source>
        <dbReference type="SAM" id="MobiDB-lite"/>
    </source>
</evidence>
<feature type="compositionally biased region" description="Polar residues" evidence="2">
    <location>
        <begin position="361"/>
        <end position="370"/>
    </location>
</feature>
<keyword evidence="5" id="KW-1185">Reference proteome</keyword>
<reference evidence="4" key="1">
    <citation type="submission" date="2020-08" db="EMBL/GenBank/DDBJ databases">
        <authorList>
            <person name="Cejkova D."/>
            <person name="Kubasova T."/>
            <person name="Jahodarova E."/>
            <person name="Rychlik I."/>
        </authorList>
    </citation>
    <scope>NUCLEOTIDE SEQUENCE</scope>
    <source>
        <strain evidence="4">An836</strain>
    </source>
</reference>
<evidence type="ECO:0000313" key="4">
    <source>
        <dbReference type="EMBL" id="MBM6699870.1"/>
    </source>
</evidence>
<gene>
    <name evidence="4" type="ORF">H7U32_06030</name>
</gene>
<comment type="caution">
    <text evidence="4">The sequence shown here is derived from an EMBL/GenBank/DDBJ whole genome shotgun (WGS) entry which is preliminary data.</text>
</comment>
<dbReference type="InterPro" id="IPR057666">
    <property type="entry name" value="DrpA_SLOG"/>
</dbReference>
<reference evidence="4" key="2">
    <citation type="journal article" date="2021" name="Sci. Rep.">
        <title>The distribution of antibiotic resistance genes in chicken gut microbiota commensals.</title>
        <authorList>
            <person name="Juricova H."/>
            <person name="Matiasovicova J."/>
            <person name="Kubasova T."/>
            <person name="Cejkova D."/>
            <person name="Rychlik I."/>
        </authorList>
    </citation>
    <scope>NUCLEOTIDE SEQUENCE</scope>
    <source>
        <strain evidence="4">An836</strain>
    </source>
</reference>
<dbReference type="Pfam" id="PF02481">
    <property type="entry name" value="DNA_processg_A"/>
    <property type="match status" value="1"/>
</dbReference>
<dbReference type="SUPFAM" id="SSF102405">
    <property type="entry name" value="MCP/YpsA-like"/>
    <property type="match status" value="1"/>
</dbReference>
<comment type="similarity">
    <text evidence="1">Belongs to the DprA/Smf family.</text>
</comment>
<dbReference type="AlphaFoldDB" id="A0A938WYE7"/>
<feature type="region of interest" description="Disordered" evidence="2">
    <location>
        <begin position="335"/>
        <end position="394"/>
    </location>
</feature>
<evidence type="ECO:0000259" key="3">
    <source>
        <dbReference type="Pfam" id="PF02481"/>
    </source>
</evidence>
<evidence type="ECO:0000313" key="5">
    <source>
        <dbReference type="Proteomes" id="UP000718821"/>
    </source>
</evidence>
<dbReference type="InterPro" id="IPR003488">
    <property type="entry name" value="DprA"/>
</dbReference>
<proteinExistence type="inferred from homology"/>
<evidence type="ECO:0000256" key="1">
    <source>
        <dbReference type="ARBA" id="ARBA00006525"/>
    </source>
</evidence>
<feature type="domain" description="Smf/DprA SLOG" evidence="3">
    <location>
        <begin position="108"/>
        <end position="328"/>
    </location>
</feature>
<dbReference type="Gene3D" id="3.40.50.450">
    <property type="match status" value="1"/>
</dbReference>
<dbReference type="PANTHER" id="PTHR43022:SF1">
    <property type="entry name" value="PROTEIN SMF"/>
    <property type="match status" value="1"/>
</dbReference>
<organism evidence="4 5">
    <name type="scientific">Bifidobacterium pullorum subsp. saeculare</name>
    <dbReference type="NCBI Taxonomy" id="78257"/>
    <lineage>
        <taxon>Bacteria</taxon>
        <taxon>Bacillati</taxon>
        <taxon>Actinomycetota</taxon>
        <taxon>Actinomycetes</taxon>
        <taxon>Bifidobacteriales</taxon>
        <taxon>Bifidobacteriaceae</taxon>
        <taxon>Bifidobacterium</taxon>
    </lineage>
</organism>
<protein>
    <submittedName>
        <fullName evidence="4">DNA-protecting protein DprA</fullName>
    </submittedName>
</protein>
<sequence>MAMDEETLASMTLTFCIDGAESLMHALVRGAGGAAGALRLLDGATRRDRDLDAALLKGLARWGRRPSARGMAAFHTSVDRWRARLGELPSRDPASLEAWFTGDGTMWVLAPHHPAWPRRLDDLELRTDWAPPLCLWGLGDPWALSSCDEPVAVVGSRAVTDTGRYVARSVAQRAAAAGHLVVSGGALGVDAAAHWGALAARDESGGDAGRTAAVFAGGLDHAGPARNRELFDRIQYGGGALVSELCPGTIPEARRFLLRNRLIAALASLVVVAQARLRSGALNTAGWACELGRTVVAAPGEITSPAYAGCNRLIAGQKAALLMAVTDIDSFCHRPHAPRAGGETGEPDIRPQDAPMAVPSSDPSRPTLFQAQREPTGDGADCAHEPAEGASDGRERALLRAVDACARRHAKATVDGLLAVLNAGDGAALSPRPGKDADDEACSAPFSVAEVNRLVGRLEMRGLLVVEGGVIRPRRR</sequence>